<dbReference type="EMBL" id="ABLD01000029">
    <property type="protein sequence ID" value="EDT07325.1"/>
    <property type="molecule type" value="Genomic_DNA"/>
</dbReference>
<comment type="caution">
    <text evidence="1">The sequence shown here is derived from an EMBL/GenBank/DDBJ whole genome shotgun (WGS) entry which is preliminary data.</text>
</comment>
<reference evidence="1 2" key="1">
    <citation type="submission" date="2008-03" db="EMBL/GenBank/DDBJ databases">
        <title>Sequencing of the draft genome and assembly of Burkholderia graminis C4D1M.</title>
        <authorList>
            <consortium name="US DOE Joint Genome Institute (JGI-PGF)"/>
            <person name="Copeland A."/>
            <person name="Lucas S."/>
            <person name="Lapidus A."/>
            <person name="Glavina del Rio T."/>
            <person name="Dalin E."/>
            <person name="Tice H."/>
            <person name="Bruce D."/>
            <person name="Goodwin L."/>
            <person name="Pitluck S."/>
            <person name="Larimer F."/>
            <person name="Land M.L."/>
            <person name="Hauser L."/>
            <person name="Tiedje J."/>
            <person name="Richardson P."/>
        </authorList>
    </citation>
    <scope>NUCLEOTIDE SEQUENCE [LARGE SCALE GENOMIC DNA]</scope>
    <source>
        <strain evidence="2">ATCC 700544 / DSM 17151 / LMG 18924 / NCIMB 13744 / C4D1M</strain>
    </source>
</reference>
<dbReference type="RefSeq" id="WP_006052468.1">
    <property type="nucleotide sequence ID" value="NZ_ABLD01000029.1"/>
</dbReference>
<name>B1G964_PARG4</name>
<proteinExistence type="predicted"/>
<dbReference type="OrthoDB" id="8001497at2"/>
<keyword evidence="2" id="KW-1185">Reference proteome</keyword>
<dbReference type="AlphaFoldDB" id="B1G964"/>
<evidence type="ECO:0000313" key="1">
    <source>
        <dbReference type="EMBL" id="EDT07325.1"/>
    </source>
</evidence>
<accession>B1G964</accession>
<dbReference type="Proteomes" id="UP000005045">
    <property type="component" value="Unassembled WGS sequence"/>
</dbReference>
<protein>
    <submittedName>
        <fullName evidence="1">Uncharacterized protein</fullName>
    </submittedName>
</protein>
<evidence type="ECO:0000313" key="2">
    <source>
        <dbReference type="Proteomes" id="UP000005045"/>
    </source>
</evidence>
<organism evidence="1 2">
    <name type="scientific">Paraburkholderia graminis (strain ATCC 700544 / DSM 17151 / LMG 18924 / NCIMB 13744 / C4D1M)</name>
    <dbReference type="NCBI Taxonomy" id="396598"/>
    <lineage>
        <taxon>Bacteria</taxon>
        <taxon>Pseudomonadati</taxon>
        <taxon>Pseudomonadota</taxon>
        <taxon>Betaproteobacteria</taxon>
        <taxon>Burkholderiales</taxon>
        <taxon>Burkholderiaceae</taxon>
        <taxon>Paraburkholderia</taxon>
    </lineage>
</organism>
<gene>
    <name evidence="1" type="ORF">BgramDRAFT_5901</name>
</gene>
<sequence length="115" mass="12808">MHAIYQTEAFNLVAITDLKQPEAKSVTNDIENVLAALVDGGRLIIGHPCQRVRYCDSDGSWDQVVIDAQCQFVRFAPISSKDGERQQMTDTDPRSLLATLLLQEMYYGGQHGDAH</sequence>